<dbReference type="GeneID" id="106175651"/>
<dbReference type="KEGG" id="lak:106175651"/>
<dbReference type="STRING" id="7574.A0A1S3ICB2"/>
<dbReference type="RefSeq" id="XP_013395064.1">
    <property type="nucleotide sequence ID" value="XM_013539610.1"/>
</dbReference>
<dbReference type="Proteomes" id="UP000085678">
    <property type="component" value="Unplaced"/>
</dbReference>
<reference evidence="2" key="1">
    <citation type="submission" date="2025-08" db="UniProtKB">
        <authorList>
            <consortium name="RefSeq"/>
        </authorList>
    </citation>
    <scope>IDENTIFICATION</scope>
    <source>
        <tissue evidence="2">Gonads</tissue>
    </source>
</reference>
<dbReference type="Gene3D" id="1.10.10.2120">
    <property type="match status" value="1"/>
</dbReference>
<proteinExistence type="predicted"/>
<dbReference type="AlphaFoldDB" id="A0A1S3ICB2"/>
<accession>A0A1S3ICB2</accession>
<dbReference type="PANTHER" id="PTHR34180">
    <property type="entry name" value="PEPTIDASE C45"/>
    <property type="match status" value="1"/>
</dbReference>
<sequence length="178" mass="20241">MICSVKEHSKESVPVFWARGRHYDVGYRIGQLTQDLVQECVTQNATLQQKLLPFYNTQDGHRVVQNFLNTTKAVFPQYIDELKGTADGAKVSFIELFLYHIENELKERLNIRTEQEGCTDILINLPEAHVTAHSEDVRPSFLNKCFIVQVVIVSDVTGEEVENFTAFTYPGSPCCIDV</sequence>
<protein>
    <submittedName>
        <fullName evidence="2">Uncharacterized protein LOC106175651</fullName>
    </submittedName>
</protein>
<evidence type="ECO:0000313" key="2">
    <source>
        <dbReference type="RefSeq" id="XP_013395064.1"/>
    </source>
</evidence>
<gene>
    <name evidence="2" type="primary">LOC106175651</name>
</gene>
<organism evidence="1 2">
    <name type="scientific">Lingula anatina</name>
    <name type="common">Brachiopod</name>
    <name type="synonym">Lingula unguis</name>
    <dbReference type="NCBI Taxonomy" id="7574"/>
    <lineage>
        <taxon>Eukaryota</taxon>
        <taxon>Metazoa</taxon>
        <taxon>Spiralia</taxon>
        <taxon>Lophotrochozoa</taxon>
        <taxon>Brachiopoda</taxon>
        <taxon>Linguliformea</taxon>
        <taxon>Lingulata</taxon>
        <taxon>Lingulida</taxon>
        <taxon>Linguloidea</taxon>
        <taxon>Lingulidae</taxon>
        <taxon>Lingula</taxon>
    </lineage>
</organism>
<dbReference type="InterPro" id="IPR047801">
    <property type="entry name" value="Peptidase_C45"/>
</dbReference>
<dbReference type="InParanoid" id="A0A1S3ICB2"/>
<evidence type="ECO:0000313" key="1">
    <source>
        <dbReference type="Proteomes" id="UP000085678"/>
    </source>
</evidence>
<name>A0A1S3ICB2_LINAN</name>
<dbReference type="PANTHER" id="PTHR34180:SF1">
    <property type="entry name" value="BETA-ALANYL-DOPAMINE_CARCININE HYDROLASE"/>
    <property type="match status" value="1"/>
</dbReference>
<keyword evidence="1" id="KW-1185">Reference proteome</keyword>
<dbReference type="OrthoDB" id="189997at2759"/>